<keyword evidence="3 8" id="KW-0813">Transport</keyword>
<dbReference type="GO" id="GO:0055085">
    <property type="term" value="P:transmembrane transport"/>
    <property type="evidence" value="ECO:0007669"/>
    <property type="project" value="InterPro"/>
</dbReference>
<evidence type="ECO:0000256" key="2">
    <source>
        <dbReference type="ARBA" id="ARBA00007069"/>
    </source>
</evidence>
<proteinExistence type="inferred from homology"/>
<dbReference type="PANTHER" id="PTHR42929:SF5">
    <property type="entry name" value="ABC TRANSPORTER PERMEASE PROTEIN"/>
    <property type="match status" value="1"/>
</dbReference>
<feature type="transmembrane region" description="Helical" evidence="8">
    <location>
        <begin position="102"/>
        <end position="127"/>
    </location>
</feature>
<feature type="transmembrane region" description="Helical" evidence="8">
    <location>
        <begin position="199"/>
        <end position="224"/>
    </location>
</feature>
<dbReference type="CDD" id="cd06261">
    <property type="entry name" value="TM_PBP2"/>
    <property type="match status" value="2"/>
</dbReference>
<accession>A0A9E7ZZE2</accession>
<feature type="transmembrane region" description="Helical" evidence="8">
    <location>
        <begin position="64"/>
        <end position="90"/>
    </location>
</feature>
<sequence>MTSRSGAGARNTPFGEAAPLAPALLFLMLVYIGPVAYFLASSFVGSDGAIGLQNYARLFGSATYVTTILTTLKLSVATTLLCILIGYPVAYLMANTRAGSSLVLLVVLPFWTSYLVRTFAWIILLGRNGTINSTLMNLGLIERPLELSYNVFAVITGMTHAMLPLAILTMLSTMQNIGSHYGRAASTLGARGAQSFLRIYLPLSMPGVAAAALMVFIICLGFFVNPALLGSRRETVITQIIIDQLSTSLDWGFAGAACVLMLCVSLVIVTLYQNLFGMTAVTGMESGRSQGHARRLVSQGAIRLSGGLGQLLSGIGKRGEALLRAAGLRQGVGGRGIALKLFVGLVIVFLIGPVLFLIPVSFTTSSFMRWPPEFFTLRWYKSYLLEPIWASAILRSLLVGLGAAIIATAVGTPAAFALVRRRIPGKPALMGFIIIPMVLPHMVLAIALFSLYARIGLVGSAFGLIIAHAVLAVPLVVITVSSVLRNYDQRLDQAAAVLGARPMRVFRTVTLPLIGTGMLSAFIFSFISSFDELTVSLFVTGGLTATLPKQMWEDAINQVSPGLAAVSTVILLGLTVILLFTALYQRRAGSTAIELRG</sequence>
<dbReference type="PANTHER" id="PTHR42929">
    <property type="entry name" value="INNER MEMBRANE ABC TRANSPORTER PERMEASE PROTEIN YDCU-RELATED-RELATED"/>
    <property type="match status" value="1"/>
</dbReference>
<keyword evidence="4" id="KW-1003">Cell membrane</keyword>
<dbReference type="EMBL" id="CP102775">
    <property type="protein sequence ID" value="UZF90107.1"/>
    <property type="molecule type" value="Genomic_DNA"/>
</dbReference>
<evidence type="ECO:0000313" key="10">
    <source>
        <dbReference type="EMBL" id="UZF90107.1"/>
    </source>
</evidence>
<dbReference type="AlphaFoldDB" id="A0A9E7ZZE2"/>
<feature type="domain" description="ABC transmembrane type-1" evidence="9">
    <location>
        <begin position="393"/>
        <end position="582"/>
    </location>
</feature>
<evidence type="ECO:0000256" key="1">
    <source>
        <dbReference type="ARBA" id="ARBA00004651"/>
    </source>
</evidence>
<feature type="transmembrane region" description="Helical" evidence="8">
    <location>
        <begin position="461"/>
        <end position="484"/>
    </location>
</feature>
<evidence type="ECO:0000256" key="8">
    <source>
        <dbReference type="RuleBase" id="RU363032"/>
    </source>
</evidence>
<comment type="subcellular location">
    <subcellularLocation>
        <location evidence="1 8">Cell membrane</location>
        <topology evidence="1 8">Multi-pass membrane protein</topology>
    </subcellularLocation>
</comment>
<evidence type="ECO:0000256" key="6">
    <source>
        <dbReference type="ARBA" id="ARBA00022989"/>
    </source>
</evidence>
<feature type="transmembrane region" description="Helical" evidence="8">
    <location>
        <begin position="505"/>
        <end position="527"/>
    </location>
</feature>
<feature type="domain" description="ABC transmembrane type-1" evidence="9">
    <location>
        <begin position="68"/>
        <end position="272"/>
    </location>
</feature>
<evidence type="ECO:0000256" key="5">
    <source>
        <dbReference type="ARBA" id="ARBA00022692"/>
    </source>
</evidence>
<dbReference type="Gene3D" id="1.10.3720.10">
    <property type="entry name" value="MetI-like"/>
    <property type="match status" value="2"/>
</dbReference>
<comment type="similarity">
    <text evidence="2">Belongs to the binding-protein-dependent transport system permease family. CysTW subfamily.</text>
</comment>
<feature type="transmembrane region" description="Helical" evidence="8">
    <location>
        <begin position="388"/>
        <end position="419"/>
    </location>
</feature>
<dbReference type="InterPro" id="IPR000515">
    <property type="entry name" value="MetI-like"/>
</dbReference>
<dbReference type="SUPFAM" id="SSF161098">
    <property type="entry name" value="MetI-like"/>
    <property type="match status" value="2"/>
</dbReference>
<keyword evidence="6 8" id="KW-1133">Transmembrane helix</keyword>
<feature type="transmembrane region" description="Helical" evidence="8">
    <location>
        <begin position="562"/>
        <end position="584"/>
    </location>
</feature>
<gene>
    <name evidence="10" type="ORF">NWE54_26510</name>
</gene>
<keyword evidence="7 8" id="KW-0472">Membrane</keyword>
<feature type="transmembrane region" description="Helical" evidence="8">
    <location>
        <begin position="251"/>
        <end position="272"/>
    </location>
</feature>
<reference evidence="10" key="1">
    <citation type="submission" date="2022-08" db="EMBL/GenBank/DDBJ databases">
        <title>Complete Genome Sequences of 2 Bosea sp. soil isolates.</title>
        <authorList>
            <person name="Alvarez Arevalo M."/>
            <person name="Sterndorff E.B."/>
            <person name="Faurdal D."/>
            <person name="Joergensen T.S."/>
            <person name="Weber T."/>
        </authorList>
    </citation>
    <scope>NUCLEOTIDE SEQUENCE</scope>
    <source>
        <strain evidence="10">NBC_00436</strain>
        <plasmid evidence="10">pNBC436</plasmid>
    </source>
</reference>
<feature type="transmembrane region" description="Helical" evidence="8">
    <location>
        <begin position="431"/>
        <end position="455"/>
    </location>
</feature>
<feature type="transmembrane region" description="Helical" evidence="8">
    <location>
        <begin position="20"/>
        <end position="44"/>
    </location>
</feature>
<name>A0A9E7ZZE2_9HYPH</name>
<organism evidence="10">
    <name type="scientific">Bosea sp. NBC_00436</name>
    <dbReference type="NCBI Taxonomy" id="2969620"/>
    <lineage>
        <taxon>Bacteria</taxon>
        <taxon>Pseudomonadati</taxon>
        <taxon>Pseudomonadota</taxon>
        <taxon>Alphaproteobacteria</taxon>
        <taxon>Hyphomicrobiales</taxon>
        <taxon>Boseaceae</taxon>
        <taxon>Bosea</taxon>
    </lineage>
</organism>
<dbReference type="GO" id="GO:0005886">
    <property type="term" value="C:plasma membrane"/>
    <property type="evidence" value="ECO:0007669"/>
    <property type="project" value="UniProtKB-SubCell"/>
</dbReference>
<keyword evidence="5 8" id="KW-0812">Transmembrane</keyword>
<evidence type="ECO:0000259" key="9">
    <source>
        <dbReference type="PROSITE" id="PS50928"/>
    </source>
</evidence>
<evidence type="ECO:0000256" key="7">
    <source>
        <dbReference type="ARBA" id="ARBA00023136"/>
    </source>
</evidence>
<evidence type="ECO:0000256" key="4">
    <source>
        <dbReference type="ARBA" id="ARBA00022475"/>
    </source>
</evidence>
<dbReference type="PROSITE" id="PS50928">
    <property type="entry name" value="ABC_TM1"/>
    <property type="match status" value="2"/>
</dbReference>
<protein>
    <submittedName>
        <fullName evidence="10">ABC transporter permease subunit</fullName>
    </submittedName>
</protein>
<dbReference type="InterPro" id="IPR035906">
    <property type="entry name" value="MetI-like_sf"/>
</dbReference>
<feature type="transmembrane region" description="Helical" evidence="8">
    <location>
        <begin position="341"/>
        <end position="368"/>
    </location>
</feature>
<dbReference type="Pfam" id="PF00528">
    <property type="entry name" value="BPD_transp_1"/>
    <property type="match status" value="2"/>
</dbReference>
<evidence type="ECO:0000256" key="3">
    <source>
        <dbReference type="ARBA" id="ARBA00022448"/>
    </source>
</evidence>
<keyword evidence="10" id="KW-0614">Plasmid</keyword>
<feature type="transmembrane region" description="Helical" evidence="8">
    <location>
        <begin position="147"/>
        <end position="171"/>
    </location>
</feature>
<geneLocation type="plasmid" evidence="10">
    <name>pNBC436</name>
</geneLocation>